<reference evidence="2" key="1">
    <citation type="submission" date="2015-07" db="EMBL/GenBank/DDBJ databases">
        <title>MeaNS - Measles Nucleotide Surveillance Program.</title>
        <authorList>
            <person name="Tran T."/>
            <person name="Druce J."/>
        </authorList>
    </citation>
    <scope>NUCLEOTIDE SEQUENCE</scope>
    <source>
        <strain evidence="2">UCB-OBI-ISO-001</strain>
        <tissue evidence="2">Gonad</tissue>
    </source>
</reference>
<dbReference type="AlphaFoldDB" id="A0A0L8FVM2"/>
<keyword evidence="1" id="KW-1133">Transmembrane helix</keyword>
<keyword evidence="1" id="KW-0472">Membrane</keyword>
<proteinExistence type="predicted"/>
<gene>
    <name evidence="2" type="ORF">OCBIM_22006689mg</name>
</gene>
<evidence type="ECO:0000256" key="1">
    <source>
        <dbReference type="SAM" id="Phobius"/>
    </source>
</evidence>
<sequence>MELHSVNISLYIWVLHSYRCRYCAAFWKCVLITFTFKHFIFFSKIFIFQPEYKFLISSS</sequence>
<accession>A0A0L8FVM2</accession>
<evidence type="ECO:0000313" key="2">
    <source>
        <dbReference type="EMBL" id="KOF68669.1"/>
    </source>
</evidence>
<keyword evidence="1" id="KW-0812">Transmembrane</keyword>
<protein>
    <submittedName>
        <fullName evidence="2">Uncharacterized protein</fullName>
    </submittedName>
</protein>
<organism evidence="2">
    <name type="scientific">Octopus bimaculoides</name>
    <name type="common">California two-spotted octopus</name>
    <dbReference type="NCBI Taxonomy" id="37653"/>
    <lineage>
        <taxon>Eukaryota</taxon>
        <taxon>Metazoa</taxon>
        <taxon>Spiralia</taxon>
        <taxon>Lophotrochozoa</taxon>
        <taxon>Mollusca</taxon>
        <taxon>Cephalopoda</taxon>
        <taxon>Coleoidea</taxon>
        <taxon>Octopodiformes</taxon>
        <taxon>Octopoda</taxon>
        <taxon>Incirrata</taxon>
        <taxon>Octopodidae</taxon>
        <taxon>Octopus</taxon>
    </lineage>
</organism>
<name>A0A0L8FVM2_OCTBM</name>
<feature type="transmembrane region" description="Helical" evidence="1">
    <location>
        <begin position="25"/>
        <end position="47"/>
    </location>
</feature>
<dbReference type="EMBL" id="KQ426075">
    <property type="protein sequence ID" value="KOF68669.1"/>
    <property type="molecule type" value="Genomic_DNA"/>
</dbReference>